<keyword evidence="6" id="KW-0175">Coiled coil</keyword>
<evidence type="ECO:0000256" key="3">
    <source>
        <dbReference type="ARBA" id="ARBA00015195"/>
    </source>
</evidence>
<protein>
    <recommendedName>
        <fullName evidence="3">Cell division protein ZapA</fullName>
    </recommendedName>
    <alternativeName>
        <fullName evidence="11">Z ring-associated protein ZapA</fullName>
    </alternativeName>
</protein>
<gene>
    <name evidence="12" type="ORF">ACERLL_11100</name>
</gene>
<evidence type="ECO:0000256" key="6">
    <source>
        <dbReference type="ARBA" id="ARBA00023054"/>
    </source>
</evidence>
<evidence type="ECO:0000256" key="2">
    <source>
        <dbReference type="ARBA" id="ARBA00010074"/>
    </source>
</evidence>
<dbReference type="PANTHER" id="PTHR34981:SF1">
    <property type="entry name" value="CELL DIVISION PROTEIN ZAPA"/>
    <property type="match status" value="1"/>
</dbReference>
<dbReference type="RefSeq" id="WP_373656161.1">
    <property type="nucleotide sequence ID" value="NZ_JBGUAW010000007.1"/>
</dbReference>
<evidence type="ECO:0000256" key="11">
    <source>
        <dbReference type="ARBA" id="ARBA00033158"/>
    </source>
</evidence>
<comment type="similarity">
    <text evidence="2">Belongs to the ZapA family. Type 1 subfamily.</text>
</comment>
<evidence type="ECO:0000256" key="1">
    <source>
        <dbReference type="ARBA" id="ARBA00004496"/>
    </source>
</evidence>
<dbReference type="InterPro" id="IPR042233">
    <property type="entry name" value="Cell_div_ZapA_N"/>
</dbReference>
<keyword evidence="7" id="KW-0717">Septation</keyword>
<dbReference type="InterPro" id="IPR007838">
    <property type="entry name" value="Cell_div_ZapA-like"/>
</dbReference>
<evidence type="ECO:0000256" key="4">
    <source>
        <dbReference type="ARBA" id="ARBA00022490"/>
    </source>
</evidence>
<name>A0ABV4TVM5_9GAMM</name>
<evidence type="ECO:0000256" key="7">
    <source>
        <dbReference type="ARBA" id="ARBA00023210"/>
    </source>
</evidence>
<keyword evidence="13" id="KW-1185">Reference proteome</keyword>
<dbReference type="Pfam" id="PF05164">
    <property type="entry name" value="ZapA"/>
    <property type="match status" value="1"/>
</dbReference>
<keyword evidence="5 12" id="KW-0132">Cell division</keyword>
<sequence length="112" mass="12794">MKTDGTQTVPVVILGKEYWVRCPDTERERLERLARFVDEKMREVRDSGAALGTDRIAVLTALNIANELFDMQDRRREEAEEVGARTSRMLETVQRLLDEEEGEGGLPDRSAE</sequence>
<dbReference type="Gene3D" id="3.30.160.880">
    <property type="entry name" value="Cell division protein ZapA protomer, N-terminal domain"/>
    <property type="match status" value="1"/>
</dbReference>
<comment type="function">
    <text evidence="9">Activator of cell division through the inhibition of FtsZ GTPase activity, therefore promoting FtsZ assembly into bundles of protofilaments necessary for the formation of the division Z ring. It is recruited early at mid-cell but it is not essential for cell division.</text>
</comment>
<evidence type="ECO:0000256" key="10">
    <source>
        <dbReference type="ARBA" id="ARBA00026068"/>
    </source>
</evidence>
<dbReference type="EMBL" id="JBGUAW010000007">
    <property type="protein sequence ID" value="MFA9461372.1"/>
    <property type="molecule type" value="Genomic_DNA"/>
</dbReference>
<evidence type="ECO:0000313" key="12">
    <source>
        <dbReference type="EMBL" id="MFA9461372.1"/>
    </source>
</evidence>
<dbReference type="SUPFAM" id="SSF102829">
    <property type="entry name" value="Cell division protein ZapA-like"/>
    <property type="match status" value="1"/>
</dbReference>
<dbReference type="GO" id="GO:0051301">
    <property type="term" value="P:cell division"/>
    <property type="evidence" value="ECO:0007669"/>
    <property type="project" value="UniProtKB-KW"/>
</dbReference>
<comment type="subcellular location">
    <subcellularLocation>
        <location evidence="1">Cytoplasm</location>
    </subcellularLocation>
</comment>
<accession>A0ABV4TVM5</accession>
<reference evidence="12 13" key="1">
    <citation type="submission" date="2024-08" db="EMBL/GenBank/DDBJ databases">
        <title>Whole-genome sequencing of halo(alkali)philic microorganisms from hypersaline lakes.</title>
        <authorList>
            <person name="Sorokin D.Y."/>
            <person name="Merkel A.Y."/>
            <person name="Messina E."/>
            <person name="Yakimov M."/>
        </authorList>
    </citation>
    <scope>NUCLEOTIDE SEQUENCE [LARGE SCALE GENOMIC DNA]</scope>
    <source>
        <strain evidence="12 13">Cl-TMA</strain>
    </source>
</reference>
<evidence type="ECO:0000256" key="9">
    <source>
        <dbReference type="ARBA" id="ARBA00024910"/>
    </source>
</evidence>
<evidence type="ECO:0000313" key="13">
    <source>
        <dbReference type="Proteomes" id="UP001575181"/>
    </source>
</evidence>
<evidence type="ECO:0000256" key="8">
    <source>
        <dbReference type="ARBA" id="ARBA00023306"/>
    </source>
</evidence>
<dbReference type="PANTHER" id="PTHR34981">
    <property type="entry name" value="CELL DIVISION PROTEIN ZAPA"/>
    <property type="match status" value="1"/>
</dbReference>
<dbReference type="Gene3D" id="1.20.5.50">
    <property type="match status" value="1"/>
</dbReference>
<dbReference type="InterPro" id="IPR036192">
    <property type="entry name" value="Cell_div_ZapA-like_sf"/>
</dbReference>
<keyword evidence="8" id="KW-0131">Cell cycle</keyword>
<keyword evidence="4" id="KW-0963">Cytoplasm</keyword>
<organism evidence="12 13">
    <name type="scientific">Thiohalorhabdus methylotrophus</name>
    <dbReference type="NCBI Taxonomy" id="3242694"/>
    <lineage>
        <taxon>Bacteria</taxon>
        <taxon>Pseudomonadati</taxon>
        <taxon>Pseudomonadota</taxon>
        <taxon>Gammaproteobacteria</taxon>
        <taxon>Thiohalorhabdales</taxon>
        <taxon>Thiohalorhabdaceae</taxon>
        <taxon>Thiohalorhabdus</taxon>
    </lineage>
</organism>
<evidence type="ECO:0000256" key="5">
    <source>
        <dbReference type="ARBA" id="ARBA00022618"/>
    </source>
</evidence>
<proteinExistence type="inferred from homology"/>
<comment type="subunit">
    <text evidence="10">Homodimer. Interacts with FtsZ.</text>
</comment>
<comment type="caution">
    <text evidence="12">The sequence shown here is derived from an EMBL/GenBank/DDBJ whole genome shotgun (WGS) entry which is preliminary data.</text>
</comment>
<dbReference type="Proteomes" id="UP001575181">
    <property type="component" value="Unassembled WGS sequence"/>
</dbReference>